<evidence type="ECO:0000313" key="4">
    <source>
        <dbReference type="EMBL" id="SEO20688.1"/>
    </source>
</evidence>
<dbReference type="OrthoDB" id="9795766at2"/>
<reference evidence="4 6" key="2">
    <citation type="submission" date="2016-10" db="EMBL/GenBank/DDBJ databases">
        <authorList>
            <person name="Varghese N."/>
            <person name="Submissions S."/>
        </authorList>
    </citation>
    <scope>NUCLEOTIDE SEQUENCE [LARGE SCALE GENOMIC DNA]</scope>
    <source>
        <strain evidence="4 6">CGMCC 1.7071</strain>
    </source>
</reference>
<accession>A0A1H8MTU4</accession>
<feature type="domain" description="SpoVT-AbrB" evidence="2">
    <location>
        <begin position="3"/>
        <end position="48"/>
    </location>
</feature>
<gene>
    <name evidence="3" type="primary">chpS</name>
    <name evidence="3" type="ORF">RTCCBAU85039_4685</name>
    <name evidence="4" type="ORF">SAMN05216228_101357</name>
</gene>
<keyword evidence="6" id="KW-1185">Reference proteome</keyword>
<dbReference type="EMBL" id="FNXB01000031">
    <property type="protein sequence ID" value="SEI11561.1"/>
    <property type="molecule type" value="Genomic_DNA"/>
</dbReference>
<dbReference type="SMART" id="SM00966">
    <property type="entry name" value="SpoVT_AbrB"/>
    <property type="match status" value="1"/>
</dbReference>
<dbReference type="InterPro" id="IPR037914">
    <property type="entry name" value="SpoVT-AbrB_sf"/>
</dbReference>
<dbReference type="STRING" id="501024.RTCCBAU85039_4685"/>
<name>A0A1H8MTU4_9HYPH</name>
<dbReference type="Pfam" id="PF04014">
    <property type="entry name" value="MazE_antitoxin"/>
    <property type="match status" value="1"/>
</dbReference>
<organism evidence="3 5">
    <name type="scientific">Rhizobium tibeticum</name>
    <dbReference type="NCBI Taxonomy" id="501024"/>
    <lineage>
        <taxon>Bacteria</taxon>
        <taxon>Pseudomonadati</taxon>
        <taxon>Pseudomonadota</taxon>
        <taxon>Alphaproteobacteria</taxon>
        <taxon>Hyphomicrobiales</taxon>
        <taxon>Rhizobiaceae</taxon>
        <taxon>Rhizobium/Agrobacterium group</taxon>
        <taxon>Rhizobium</taxon>
    </lineage>
</organism>
<dbReference type="InterPro" id="IPR007159">
    <property type="entry name" value="SpoVT-AbrB_dom"/>
</dbReference>
<evidence type="ECO:0000313" key="6">
    <source>
        <dbReference type="Proteomes" id="UP000198939"/>
    </source>
</evidence>
<reference evidence="3" key="1">
    <citation type="submission" date="2016-10" db="EMBL/GenBank/DDBJ databases">
        <authorList>
            <person name="de Groot N.N."/>
        </authorList>
    </citation>
    <scope>NUCLEOTIDE SEQUENCE [LARGE SCALE GENOMIC DNA]</scope>
    <source>
        <strain evidence="3">CCBAU85039</strain>
    </source>
</reference>
<dbReference type="PANTHER" id="PTHR40516">
    <property type="entry name" value="ANTITOXIN CHPS-RELATED"/>
    <property type="match status" value="1"/>
</dbReference>
<dbReference type="Proteomes" id="UP000198939">
    <property type="component" value="Unassembled WGS sequence"/>
</dbReference>
<dbReference type="EMBL" id="FOCV01000013">
    <property type="protein sequence ID" value="SEO20688.1"/>
    <property type="molecule type" value="Genomic_DNA"/>
</dbReference>
<dbReference type="PROSITE" id="PS51740">
    <property type="entry name" value="SPOVT_ABRB"/>
    <property type="match status" value="1"/>
</dbReference>
<sequence>MLSAIKKFGNSAGVIIPKPLLSELGAQAGDEVDLRVENGRIVIERVARPVRKGWAADAQRLAAERDDGLVWPEFGNDEDETIAW</sequence>
<dbReference type="PANTHER" id="PTHR40516:SF1">
    <property type="entry name" value="ANTITOXIN CHPS-RELATED"/>
    <property type="match status" value="1"/>
</dbReference>
<keyword evidence="1" id="KW-0238">DNA-binding</keyword>
<proteinExistence type="predicted"/>
<dbReference type="GO" id="GO:0003677">
    <property type="term" value="F:DNA binding"/>
    <property type="evidence" value="ECO:0007669"/>
    <property type="project" value="UniProtKB-UniRule"/>
</dbReference>
<dbReference type="Gene3D" id="2.10.260.10">
    <property type="match status" value="1"/>
</dbReference>
<dbReference type="GO" id="GO:0097351">
    <property type="term" value="F:toxin sequestering activity"/>
    <property type="evidence" value="ECO:0007669"/>
    <property type="project" value="InterPro"/>
</dbReference>
<dbReference type="RefSeq" id="WP_072379084.1">
    <property type="nucleotide sequence ID" value="NZ_FNXB01000031.1"/>
</dbReference>
<reference evidence="5" key="3">
    <citation type="submission" date="2016-10" db="EMBL/GenBank/DDBJ databases">
        <authorList>
            <person name="Wibberg D."/>
        </authorList>
    </citation>
    <scope>NUCLEOTIDE SEQUENCE [LARGE SCALE GENOMIC DNA]</scope>
</reference>
<protein>
    <submittedName>
        <fullName evidence="3">Antitoxin ChpS</fullName>
    </submittedName>
    <submittedName>
        <fullName evidence="4">Antitoxin MazE</fullName>
    </submittedName>
</protein>
<dbReference type="SUPFAM" id="SSF89447">
    <property type="entry name" value="AbrB/MazE/MraZ-like"/>
    <property type="match status" value="1"/>
</dbReference>
<evidence type="ECO:0000259" key="2">
    <source>
        <dbReference type="PROSITE" id="PS51740"/>
    </source>
</evidence>
<dbReference type="Proteomes" id="UP000183063">
    <property type="component" value="Unassembled WGS sequence"/>
</dbReference>
<dbReference type="AlphaFoldDB" id="A0A1H8MTU4"/>
<evidence type="ECO:0000256" key="1">
    <source>
        <dbReference type="PROSITE-ProRule" id="PRU01076"/>
    </source>
</evidence>
<evidence type="ECO:0000313" key="5">
    <source>
        <dbReference type="Proteomes" id="UP000183063"/>
    </source>
</evidence>
<evidence type="ECO:0000313" key="3">
    <source>
        <dbReference type="EMBL" id="SEI11561.1"/>
    </source>
</evidence>
<dbReference type="InterPro" id="IPR039052">
    <property type="entry name" value="Antitox_PemI-like"/>
</dbReference>